<dbReference type="GO" id="GO:0005737">
    <property type="term" value="C:cytoplasm"/>
    <property type="evidence" value="ECO:0007669"/>
    <property type="project" value="UniProtKB-SubCell"/>
</dbReference>
<comment type="similarity">
    <text evidence="2 8">Belongs to the PhoU family.</text>
</comment>
<dbReference type="STRING" id="1856405.BFC17_19930"/>
<comment type="subunit">
    <text evidence="3 8">Homodimer.</text>
</comment>
<dbReference type="PANTHER" id="PTHR42930:SF3">
    <property type="entry name" value="PHOSPHATE-SPECIFIC TRANSPORT SYSTEM ACCESSORY PROTEIN PHOU"/>
    <property type="match status" value="1"/>
</dbReference>
<dbReference type="GO" id="GO:0045936">
    <property type="term" value="P:negative regulation of phosphate metabolic process"/>
    <property type="evidence" value="ECO:0007669"/>
    <property type="project" value="InterPro"/>
</dbReference>
<comment type="function">
    <text evidence="7 8">Plays a role in the regulation of phosphate uptake.</text>
</comment>
<dbReference type="SUPFAM" id="SSF109755">
    <property type="entry name" value="PhoU-like"/>
    <property type="match status" value="1"/>
</dbReference>
<dbReference type="RefSeq" id="WP_070176767.1">
    <property type="nucleotide sequence ID" value="NZ_BMJR01000003.1"/>
</dbReference>
<reference evidence="10 11" key="1">
    <citation type="submission" date="2016-09" db="EMBL/GenBank/DDBJ databases">
        <title>Alteromonas lipolytica, a new species isolated from sea water.</title>
        <authorList>
            <person name="Wu Y.-H."/>
            <person name="Cheng H."/>
            <person name="Xu X.-W."/>
        </authorList>
    </citation>
    <scope>NUCLEOTIDE SEQUENCE [LARGE SCALE GENOMIC DNA]</scope>
    <source>
        <strain evidence="10 11">JW12</strain>
    </source>
</reference>
<name>A0A1E8FD35_9ALTE</name>
<evidence type="ECO:0000256" key="8">
    <source>
        <dbReference type="PIRNR" id="PIRNR003107"/>
    </source>
</evidence>
<evidence type="ECO:0000256" key="2">
    <source>
        <dbReference type="ARBA" id="ARBA00008107"/>
    </source>
</evidence>
<evidence type="ECO:0000256" key="1">
    <source>
        <dbReference type="ARBA" id="ARBA00004496"/>
    </source>
</evidence>
<dbReference type="OrthoDB" id="9814256at2"/>
<feature type="domain" description="PhoU" evidence="9">
    <location>
        <begin position="27"/>
        <end position="113"/>
    </location>
</feature>
<comment type="caution">
    <text evidence="10">The sequence shown here is derived from an EMBL/GenBank/DDBJ whole genome shotgun (WGS) entry which is preliminary data.</text>
</comment>
<dbReference type="InterPro" id="IPR028366">
    <property type="entry name" value="PhoU"/>
</dbReference>
<dbReference type="FunFam" id="1.20.58.220:FF:000004">
    <property type="entry name" value="Phosphate-specific transport system accessory protein PhoU"/>
    <property type="match status" value="1"/>
</dbReference>
<keyword evidence="4 8" id="KW-0813">Transport</keyword>
<dbReference type="InterPro" id="IPR038078">
    <property type="entry name" value="PhoU-like_sf"/>
</dbReference>
<evidence type="ECO:0000259" key="9">
    <source>
        <dbReference type="Pfam" id="PF01895"/>
    </source>
</evidence>
<evidence type="ECO:0000313" key="10">
    <source>
        <dbReference type="EMBL" id="OFI33840.1"/>
    </source>
</evidence>
<keyword evidence="5 8" id="KW-0963">Cytoplasm</keyword>
<dbReference type="Gene3D" id="1.20.58.220">
    <property type="entry name" value="Phosphate transport system protein phou homolog 2, domain 2"/>
    <property type="match status" value="2"/>
</dbReference>
<dbReference type="EMBL" id="MJIC01000014">
    <property type="protein sequence ID" value="OFI33840.1"/>
    <property type="molecule type" value="Genomic_DNA"/>
</dbReference>
<keyword evidence="6 8" id="KW-0592">Phosphate transport</keyword>
<evidence type="ECO:0000256" key="4">
    <source>
        <dbReference type="ARBA" id="ARBA00022448"/>
    </source>
</evidence>
<proteinExistence type="inferred from homology"/>
<dbReference type="PIRSF" id="PIRSF003107">
    <property type="entry name" value="PhoU"/>
    <property type="match status" value="1"/>
</dbReference>
<dbReference type="Pfam" id="PF01895">
    <property type="entry name" value="PhoU"/>
    <property type="match status" value="2"/>
</dbReference>
<feature type="domain" description="PhoU" evidence="9">
    <location>
        <begin position="130"/>
        <end position="213"/>
    </location>
</feature>
<evidence type="ECO:0000313" key="11">
    <source>
        <dbReference type="Proteomes" id="UP000176037"/>
    </source>
</evidence>
<dbReference type="PANTHER" id="PTHR42930">
    <property type="entry name" value="PHOSPHATE-SPECIFIC TRANSPORT SYSTEM ACCESSORY PROTEIN PHOU"/>
    <property type="match status" value="1"/>
</dbReference>
<dbReference type="InterPro" id="IPR026022">
    <property type="entry name" value="PhoU_dom"/>
</dbReference>
<dbReference type="GO" id="GO:0006817">
    <property type="term" value="P:phosphate ion transport"/>
    <property type="evidence" value="ECO:0007669"/>
    <property type="project" value="UniProtKB-KW"/>
</dbReference>
<organism evidence="10 11">
    <name type="scientific">Alteromonas lipolytica</name>
    <dbReference type="NCBI Taxonomy" id="1856405"/>
    <lineage>
        <taxon>Bacteria</taxon>
        <taxon>Pseudomonadati</taxon>
        <taxon>Pseudomonadota</taxon>
        <taxon>Gammaproteobacteria</taxon>
        <taxon>Alteromonadales</taxon>
        <taxon>Alteromonadaceae</taxon>
        <taxon>Alteromonas/Salinimonas group</taxon>
        <taxon>Alteromonas</taxon>
    </lineage>
</organism>
<comment type="subcellular location">
    <subcellularLocation>
        <location evidence="1 8">Cytoplasm</location>
    </subcellularLocation>
</comment>
<dbReference type="GO" id="GO:0030643">
    <property type="term" value="P:intracellular phosphate ion homeostasis"/>
    <property type="evidence" value="ECO:0007669"/>
    <property type="project" value="InterPro"/>
</dbReference>
<evidence type="ECO:0000256" key="7">
    <source>
        <dbReference type="ARBA" id="ARBA00056181"/>
    </source>
</evidence>
<dbReference type="NCBIfam" id="TIGR02135">
    <property type="entry name" value="phoU_full"/>
    <property type="match status" value="1"/>
</dbReference>
<evidence type="ECO:0000256" key="6">
    <source>
        <dbReference type="ARBA" id="ARBA00022592"/>
    </source>
</evidence>
<dbReference type="AlphaFoldDB" id="A0A1E8FD35"/>
<protein>
    <recommendedName>
        <fullName evidence="8">Phosphate-specific transport system accessory protein PhoU</fullName>
    </recommendedName>
</protein>
<keyword evidence="11" id="KW-1185">Reference proteome</keyword>
<evidence type="ECO:0000256" key="5">
    <source>
        <dbReference type="ARBA" id="ARBA00022490"/>
    </source>
</evidence>
<gene>
    <name evidence="10" type="ORF">BFC17_19930</name>
</gene>
<evidence type="ECO:0000256" key="3">
    <source>
        <dbReference type="ARBA" id="ARBA00011738"/>
    </source>
</evidence>
<accession>A0A1E8FD35</accession>
<sequence>MRQLALNTHISGRFNIELENLRNSVMAMGGEVEQQLVDTLKAIATNHPGLAEKVILNDLKVNSMESQIDEECLRIIAKRHPTASDLRLIMIISKAITDIERMGDEIERIAKLVTKQKLPADVAIKASMLSIGQQAAAMMRGTFDAFARLDEDAALEVYDQDNSIDSEYKRLLNYTAGEMAHSGEPMEDWLEILWALRSLERIGDRCKNICEYIVSITRGRDVRHMPLENLQQKLDDLSDS</sequence>
<dbReference type="Proteomes" id="UP000176037">
    <property type="component" value="Unassembled WGS sequence"/>
</dbReference>